<proteinExistence type="predicted"/>
<dbReference type="EMBL" id="AP008955">
    <property type="protein sequence ID" value="BAH46920.1"/>
    <property type="molecule type" value="Genomic_DNA"/>
</dbReference>
<reference evidence="1 2" key="1">
    <citation type="submission" date="2005-03" db="EMBL/GenBank/DDBJ databases">
        <title>Brevibacillus brevis strain 47, complete genome.</title>
        <authorList>
            <person name="Hosoyama A."/>
            <person name="Yamada R."/>
            <person name="Hongo Y."/>
            <person name="Terui Y."/>
            <person name="Ankai A."/>
            <person name="Masuyama W."/>
            <person name="Sekiguchi M."/>
            <person name="Takeda T."/>
            <person name="Asano K."/>
            <person name="Ohji S."/>
            <person name="Ichikawa N."/>
            <person name="Narita S."/>
            <person name="Aoki N."/>
            <person name="Miura H."/>
            <person name="Matsushita S."/>
            <person name="Sekigawa T."/>
            <person name="Yamagata H."/>
            <person name="Yoshikawa H."/>
            <person name="Udaka S."/>
            <person name="Tanikawa S."/>
            <person name="Fujita N."/>
        </authorList>
    </citation>
    <scope>NUCLEOTIDE SEQUENCE [LARGE SCALE GENOMIC DNA]</scope>
    <source>
        <strain evidence="2">47 / JCM 6285 / NBRC 100599</strain>
    </source>
</reference>
<dbReference type="Proteomes" id="UP000001877">
    <property type="component" value="Chromosome"/>
</dbReference>
<evidence type="ECO:0000313" key="2">
    <source>
        <dbReference type="Proteomes" id="UP000001877"/>
    </source>
</evidence>
<evidence type="ECO:0000313" key="1">
    <source>
        <dbReference type="EMBL" id="BAH46920.1"/>
    </source>
</evidence>
<dbReference type="AlphaFoldDB" id="C0ZA66"/>
<dbReference type="HOGENOM" id="CLU_3248174_0_0_9"/>
<dbReference type="KEGG" id="bbe:BBR47_59430"/>
<sequence length="42" mass="4729">MLSILVIHSIIIFANPQPFGQLSTVDNFLTRLFKMSSLAHLN</sequence>
<organism evidence="1 2">
    <name type="scientific">Brevibacillus brevis (strain 47 / JCM 6285 / NBRC 100599)</name>
    <dbReference type="NCBI Taxonomy" id="358681"/>
    <lineage>
        <taxon>Bacteria</taxon>
        <taxon>Bacillati</taxon>
        <taxon>Bacillota</taxon>
        <taxon>Bacilli</taxon>
        <taxon>Bacillales</taxon>
        <taxon>Paenibacillaceae</taxon>
        <taxon>Brevibacillus</taxon>
    </lineage>
</organism>
<keyword evidence="2" id="KW-1185">Reference proteome</keyword>
<name>C0ZA66_BREBN</name>
<gene>
    <name evidence="1" type="ordered locus">BBR47_59430</name>
</gene>
<protein>
    <submittedName>
        <fullName evidence="1">Uncharacterized protein</fullName>
    </submittedName>
</protein>
<dbReference type="STRING" id="358681.BBR47_59430"/>
<accession>C0ZA66</accession>